<dbReference type="Gene3D" id="3.90.950.20">
    <property type="entry name" value="CinA-like"/>
    <property type="match status" value="1"/>
</dbReference>
<dbReference type="Proteomes" id="UP000732378">
    <property type="component" value="Unassembled WGS sequence"/>
</dbReference>
<dbReference type="RefSeq" id="WP_193669285.1">
    <property type="nucleotide sequence ID" value="NZ_JACDTV010000008.1"/>
</dbReference>
<evidence type="ECO:0000313" key="3">
    <source>
        <dbReference type="Proteomes" id="UP000732378"/>
    </source>
</evidence>
<dbReference type="NCBIfam" id="TIGR00199">
    <property type="entry name" value="PncC_domain"/>
    <property type="match status" value="1"/>
</dbReference>
<feature type="domain" description="CinA C-terminal" evidence="1">
    <location>
        <begin position="8"/>
        <end position="155"/>
    </location>
</feature>
<dbReference type="EMBL" id="JAFBBZ010000001">
    <property type="protein sequence ID" value="MBM7506589.1"/>
    <property type="molecule type" value="Genomic_DNA"/>
</dbReference>
<proteinExistence type="predicted"/>
<comment type="caution">
    <text evidence="2">The sequence shown here is derived from an EMBL/GenBank/DDBJ whole genome shotgun (WGS) entry which is preliminary data.</text>
</comment>
<dbReference type="InterPro" id="IPR036653">
    <property type="entry name" value="CinA-like_C"/>
</dbReference>
<evidence type="ECO:0000313" key="2">
    <source>
        <dbReference type="EMBL" id="MBM7506589.1"/>
    </source>
</evidence>
<dbReference type="Pfam" id="PF02464">
    <property type="entry name" value="CinA"/>
    <property type="match status" value="1"/>
</dbReference>
<dbReference type="SUPFAM" id="SSF142433">
    <property type="entry name" value="CinA-like"/>
    <property type="match status" value="1"/>
</dbReference>
<keyword evidence="3" id="KW-1185">Reference proteome</keyword>
<gene>
    <name evidence="2" type="ORF">JOE61_000403</name>
</gene>
<organism evidence="2 3">
    <name type="scientific">Nocardioides salarius</name>
    <dbReference type="NCBI Taxonomy" id="374513"/>
    <lineage>
        <taxon>Bacteria</taxon>
        <taxon>Bacillati</taxon>
        <taxon>Actinomycetota</taxon>
        <taxon>Actinomycetes</taxon>
        <taxon>Propionibacteriales</taxon>
        <taxon>Nocardioidaceae</taxon>
        <taxon>Nocardioides</taxon>
    </lineage>
</organism>
<name>A0ABS2M5W8_9ACTN</name>
<evidence type="ECO:0000259" key="1">
    <source>
        <dbReference type="Pfam" id="PF02464"/>
    </source>
</evidence>
<accession>A0ABS2M5W8</accession>
<sequence length="168" mass="16835">MAHETDPAAALHARLQARGETLATAESLTGGLLAGLLTDVPGASVSYVGGVVAYATELKQALLGVPAELVAEHGVVSAPCAEAMAAGALTATGATWALSTTGVAGPTRQDGHPPGTVFVGVAGPGLLTSSRLALVGEREQVRRDTCARAVSVLVDILEGCAREEGDLR</sequence>
<protein>
    <submittedName>
        <fullName evidence="2">PncC family amidohydrolase</fullName>
    </submittedName>
</protein>
<reference evidence="2 3" key="1">
    <citation type="submission" date="2021-01" db="EMBL/GenBank/DDBJ databases">
        <title>Sequencing the genomes of 1000 actinobacteria strains.</title>
        <authorList>
            <person name="Klenk H.-P."/>
        </authorList>
    </citation>
    <scope>NUCLEOTIDE SEQUENCE [LARGE SCALE GENOMIC DNA]</scope>
    <source>
        <strain evidence="2 3">DSM 18239</strain>
    </source>
</reference>
<dbReference type="InterPro" id="IPR008136">
    <property type="entry name" value="CinA_C"/>
</dbReference>